<feature type="domain" description="Bro-N" evidence="1">
    <location>
        <begin position="28"/>
        <end position="132"/>
    </location>
</feature>
<protein>
    <submittedName>
        <fullName evidence="2">Phage antirepressor protein</fullName>
    </submittedName>
</protein>
<dbReference type="RefSeq" id="WP_140680937.1">
    <property type="nucleotide sequence ID" value="NZ_RCZA01000009.1"/>
</dbReference>
<comment type="caution">
    <text evidence="2">The sequence shown here is derived from an EMBL/GenBank/DDBJ whole genome shotgun (WGS) entry which is preliminary data.</text>
</comment>
<dbReference type="EMBL" id="RCZA01000009">
    <property type="protein sequence ID" value="TPG81099.1"/>
    <property type="molecule type" value="Genomic_DNA"/>
</dbReference>
<dbReference type="Pfam" id="PF02498">
    <property type="entry name" value="Bro-N"/>
    <property type="match status" value="1"/>
</dbReference>
<dbReference type="Proteomes" id="UP000320914">
    <property type="component" value="Unassembled WGS sequence"/>
</dbReference>
<dbReference type="SMART" id="SM01040">
    <property type="entry name" value="Bro-N"/>
    <property type="match status" value="1"/>
</dbReference>
<dbReference type="PROSITE" id="PS51750">
    <property type="entry name" value="BRO_N"/>
    <property type="match status" value="1"/>
</dbReference>
<organism evidence="2 3">
    <name type="scientific">Pseudomonas mandelii</name>
    <dbReference type="NCBI Taxonomy" id="75612"/>
    <lineage>
        <taxon>Bacteria</taxon>
        <taxon>Pseudomonadati</taxon>
        <taxon>Pseudomonadota</taxon>
        <taxon>Gammaproteobacteria</taxon>
        <taxon>Pseudomonadales</taxon>
        <taxon>Pseudomonadaceae</taxon>
        <taxon>Pseudomonas</taxon>
    </lineage>
</organism>
<dbReference type="PANTHER" id="PTHR36180:SF2">
    <property type="entry name" value="BRO FAMILY PROTEIN"/>
    <property type="match status" value="1"/>
</dbReference>
<evidence type="ECO:0000313" key="3">
    <source>
        <dbReference type="Proteomes" id="UP000320914"/>
    </source>
</evidence>
<reference evidence="2 3" key="1">
    <citation type="journal article" date="2019" name="Environ. Microbiol.">
        <title>Species interactions and distinct microbial communities in high Arctic permafrost affected cryosols are associated with the CH4 and CO2 gas fluxes.</title>
        <authorList>
            <person name="Altshuler I."/>
            <person name="Hamel J."/>
            <person name="Turney S."/>
            <person name="Magnuson E."/>
            <person name="Levesque R."/>
            <person name="Greer C."/>
            <person name="Whyte L.G."/>
        </authorList>
    </citation>
    <scope>NUCLEOTIDE SEQUENCE [LARGE SCALE GENOMIC DNA]</scope>
    <source>
        <strain evidence="2 3">OWC5</strain>
    </source>
</reference>
<name>A0A502I276_9PSED</name>
<dbReference type="AlphaFoldDB" id="A0A502I276"/>
<gene>
    <name evidence="2" type="ORF">EAH74_21565</name>
</gene>
<proteinExistence type="predicted"/>
<accession>A0A502I276</accession>
<dbReference type="PANTHER" id="PTHR36180">
    <property type="entry name" value="DNA-BINDING PROTEIN-RELATED-RELATED"/>
    <property type="match status" value="1"/>
</dbReference>
<evidence type="ECO:0000313" key="2">
    <source>
        <dbReference type="EMBL" id="TPG81099.1"/>
    </source>
</evidence>
<sequence>MVKATLNIPDSSADSDQSEIVQPASREAHFVPQTFIRHHIQLKALLLHAEAWFCARDIGRLMGVDINGRYALKLDADQRRMMCLSGSDAPQETLMLSESGVYAMLVYHYCPENRHLRRWLTHHVVPMLRDGGGVASNQTPSLRLMEWAGGTLSLLHWRTEPWVRLKDMPCLLGAEYSGVRGF</sequence>
<evidence type="ECO:0000259" key="1">
    <source>
        <dbReference type="PROSITE" id="PS51750"/>
    </source>
</evidence>
<dbReference type="InterPro" id="IPR003497">
    <property type="entry name" value="BRO_N_domain"/>
</dbReference>